<feature type="region of interest" description="Disordered" evidence="1">
    <location>
        <begin position="1"/>
        <end position="40"/>
    </location>
</feature>
<feature type="compositionally biased region" description="Gly residues" evidence="1">
    <location>
        <begin position="1"/>
        <end position="14"/>
    </location>
</feature>
<sequence>MAVQGHGLGHGAAGGADRDLRRLEHLQQAGLSHHSSHSVR</sequence>
<evidence type="ECO:0000313" key="3">
    <source>
        <dbReference type="Proteomes" id="UP001153328"/>
    </source>
</evidence>
<dbReference type="EMBL" id="CAJVAX010000001">
    <property type="protein sequence ID" value="CAG7607159.1"/>
    <property type="molecule type" value="Genomic_DNA"/>
</dbReference>
<feature type="compositionally biased region" description="Basic and acidic residues" evidence="1">
    <location>
        <begin position="16"/>
        <end position="25"/>
    </location>
</feature>
<protein>
    <submittedName>
        <fullName evidence="2">Uncharacterized protein</fullName>
    </submittedName>
</protein>
<keyword evidence="3" id="KW-1185">Reference proteome</keyword>
<evidence type="ECO:0000313" key="2">
    <source>
        <dbReference type="EMBL" id="CAG7607159.1"/>
    </source>
</evidence>
<comment type="caution">
    <text evidence="2">The sequence shown here is derived from an EMBL/GenBank/DDBJ whole genome shotgun (WGS) entry which is preliminary data.</text>
</comment>
<reference evidence="2" key="1">
    <citation type="submission" date="2021-06" db="EMBL/GenBank/DDBJ databases">
        <authorList>
            <person name="Arsene-Ploetze F."/>
        </authorList>
    </citation>
    <scope>NUCLEOTIDE SEQUENCE</scope>
    <source>
        <strain evidence="2">SBRY1</strain>
    </source>
</reference>
<evidence type="ECO:0000256" key="1">
    <source>
        <dbReference type="SAM" id="MobiDB-lite"/>
    </source>
</evidence>
<organism evidence="2 3">
    <name type="scientific">Actinacidiphila bryophytorum</name>
    <dbReference type="NCBI Taxonomy" id="1436133"/>
    <lineage>
        <taxon>Bacteria</taxon>
        <taxon>Bacillati</taxon>
        <taxon>Actinomycetota</taxon>
        <taxon>Actinomycetes</taxon>
        <taxon>Kitasatosporales</taxon>
        <taxon>Streptomycetaceae</taxon>
        <taxon>Actinacidiphila</taxon>
    </lineage>
</organism>
<accession>A0A9W4GXQ7</accession>
<dbReference type="AlphaFoldDB" id="A0A9W4GXQ7"/>
<gene>
    <name evidence="2" type="ORF">SBRY_11010</name>
</gene>
<name>A0A9W4GXQ7_9ACTN</name>
<dbReference type="Proteomes" id="UP001153328">
    <property type="component" value="Unassembled WGS sequence"/>
</dbReference>
<proteinExistence type="predicted"/>